<evidence type="ECO:0000313" key="3">
    <source>
        <dbReference type="Proteomes" id="UP000006640"/>
    </source>
</evidence>
<feature type="transmembrane region" description="Helical" evidence="1">
    <location>
        <begin position="86"/>
        <end position="104"/>
    </location>
</feature>
<gene>
    <name evidence="2" type="ordered locus">Tbis_1576</name>
</gene>
<dbReference type="HOGENOM" id="CLU_1401871_0_0_11"/>
<evidence type="ECO:0000313" key="2">
    <source>
        <dbReference type="EMBL" id="ADG88291.1"/>
    </source>
</evidence>
<keyword evidence="1" id="KW-0812">Transmembrane</keyword>
<reference evidence="2 3" key="1">
    <citation type="submission" date="2010-01" db="EMBL/GenBank/DDBJ databases">
        <title>The complete genome of Thermobispora bispora DSM 43833.</title>
        <authorList>
            <consortium name="US DOE Joint Genome Institute (JGI-PGF)"/>
            <person name="Lucas S."/>
            <person name="Copeland A."/>
            <person name="Lapidus A."/>
            <person name="Glavina del Rio T."/>
            <person name="Dalin E."/>
            <person name="Tice H."/>
            <person name="Bruce D."/>
            <person name="Goodwin L."/>
            <person name="Pitluck S."/>
            <person name="Kyrpides N."/>
            <person name="Mavromatis K."/>
            <person name="Ivanova N."/>
            <person name="Mikhailova N."/>
            <person name="Chertkov O."/>
            <person name="Brettin T."/>
            <person name="Detter J.C."/>
            <person name="Han C."/>
            <person name="Larimer F."/>
            <person name="Land M."/>
            <person name="Hauser L."/>
            <person name="Markowitz V."/>
            <person name="Cheng J.-F."/>
            <person name="Hugenholtz P."/>
            <person name="Woyke T."/>
            <person name="Wu D."/>
            <person name="Jando M."/>
            <person name="Schneider S."/>
            <person name="Klenk H.-P."/>
            <person name="Eisen J.A."/>
        </authorList>
    </citation>
    <scope>NUCLEOTIDE SEQUENCE [LARGE SCALE GENOMIC DNA]</scope>
    <source>
        <strain evidence="3">ATCC 19993 / DSM 43833 / CBS 139.67 / JCM 10125 / KCTC 9307 / NBRC 14880 / R51</strain>
    </source>
</reference>
<accession>D6YAS4</accession>
<evidence type="ECO:0000256" key="1">
    <source>
        <dbReference type="SAM" id="Phobius"/>
    </source>
</evidence>
<proteinExistence type="predicted"/>
<dbReference type="STRING" id="469371.Tbis_1576"/>
<feature type="transmembrane region" description="Helical" evidence="1">
    <location>
        <begin position="158"/>
        <end position="177"/>
    </location>
</feature>
<keyword evidence="3" id="KW-1185">Reference proteome</keyword>
<keyword evidence="1" id="KW-1133">Transmembrane helix</keyword>
<organism evidence="2 3">
    <name type="scientific">Thermobispora bispora (strain ATCC 19993 / DSM 43833 / CBS 139.67 / JCM 10125 / KCTC 9307 / NBRC 14880 / R51)</name>
    <dbReference type="NCBI Taxonomy" id="469371"/>
    <lineage>
        <taxon>Bacteria</taxon>
        <taxon>Bacillati</taxon>
        <taxon>Actinomycetota</taxon>
        <taxon>Actinomycetes</taxon>
        <taxon>Streptosporangiales</taxon>
        <taxon>Streptosporangiaceae</taxon>
        <taxon>Thermobispora</taxon>
    </lineage>
</organism>
<name>D6YAS4_THEBD</name>
<dbReference type="EMBL" id="CP001874">
    <property type="protein sequence ID" value="ADG88291.1"/>
    <property type="molecule type" value="Genomic_DNA"/>
</dbReference>
<protein>
    <submittedName>
        <fullName evidence="2">Uncharacterized protein</fullName>
    </submittedName>
</protein>
<dbReference type="KEGG" id="tbi:Tbis_1576"/>
<dbReference type="AlphaFoldDB" id="D6YAS4"/>
<feature type="transmembrane region" description="Helical" evidence="1">
    <location>
        <begin position="31"/>
        <end position="49"/>
    </location>
</feature>
<dbReference type="Proteomes" id="UP000006640">
    <property type="component" value="Chromosome"/>
</dbReference>
<keyword evidence="1" id="KW-0472">Membrane</keyword>
<sequence length="194" mass="20811">MRGVRCFRELSALDDHISGTVPGMSRRSARFWWALALLVSAGGAAHDLFARDEAVGWVTSTHGVCPGWEIHSRMLPLIEVLWRLPVLWYAGLPAVTLGHLASWIAGRYGRPWWGRVACRVLALLLLAVHGTVLAAFTVDLLVGRGCAELWGGGLGVRAILLPALAPALAAACMLVAARPDRRRSGGPVRPAMPG</sequence>
<feature type="transmembrane region" description="Helical" evidence="1">
    <location>
        <begin position="116"/>
        <end position="138"/>
    </location>
</feature>